<dbReference type="PANTHER" id="PTHR45815:SF3">
    <property type="entry name" value="PROTEIN DISULFIDE-ISOMERASE A6"/>
    <property type="match status" value="1"/>
</dbReference>
<sequence length="896" mass="94360">MAASRQLLLLALCAAAAFSGADAFYSSSSGVVSLTESNFNSKIKSGGVWMVEFYAPWCGHCQQLKPAWEQAAKALAGIVNVAAVDCDEHKSIAGEHGIRGFPTIKFFYVSNGVIKSSDYNGGRSAKEIVAFAMDKAKAFAFKQLGEKPPSGGSSGGRASGGAGAGAGGDGGFYDGTDVVTLTDGNFEDEVMNSDDIWFVEFYAPWCGHCKALKPAWISAAGDMQGKVKFGAVDCTAHQSTCGQYGVQGYPTIKVFGANKQRPEDYQGGRDSGSIVAAANKAWSVNAKPREVRELHDEAVFETECLGVSDPGMEKTAPAQLCFIGFLPNILDSKAAGRNEYIDALKGLAADYKDRNWSYLWVEGGKQPALEEALGVGGFGYPALVALKPADLKYSTMRSAFAGPALKEFVRNLRYEPVAPVANGKLAPLETTEAWDGQDAAVQVEDEFSLDDIMGDDDKELLTRAELHPGHCVSTCTSHPVTMRVLSVLALLLCGAAAALAQPHVPESCLTLPSYPDPSGSVGWSDNNCYTFNGNYECVAPCTSGYDPRVNIPKIVCSGSTGKWGPVTGSCETVENMCSITPPCQPGSGSLGWSGAWCDETPDGKYTCQAYCKSGYVQGPGGVPIATCDTATGGWTDVSGSCVRAGPDCPSCPSSNPCQGYPSYAAPQNSLGWSSKRCYTTGLGPGVTTTCLATCCSGYVSSNGNDTEPSSTCDWNTGKWSAVDGSCEPANSPDCSSGYPDIPDPPNTSGWKCYSSGYGYHSQRICSAACQPGFYAHPCEPTVTCAGDGSWTQVRGGCVPYKEPAKPCYGYPGGKPSCWGGAGHGWGKWKRNCGGSGICYKSRTWAKNCGKKCLSYCPSSVKHNTRCEASCGSGYKGGYYSKCVNGEWTNIGGGCYN</sequence>
<keyword evidence="1" id="KW-0732">Signal</keyword>
<proteinExistence type="predicted"/>
<dbReference type="CDD" id="cd03001">
    <property type="entry name" value="PDI_a_P5"/>
    <property type="match status" value="2"/>
</dbReference>
<keyword evidence="4" id="KW-1185">Reference proteome</keyword>
<dbReference type="PROSITE" id="PS51352">
    <property type="entry name" value="THIOREDOXIN_2"/>
    <property type="match status" value="2"/>
</dbReference>
<dbReference type="PROSITE" id="PS00194">
    <property type="entry name" value="THIOREDOXIN_1"/>
    <property type="match status" value="2"/>
</dbReference>
<gene>
    <name evidence="3" type="ORF">OEZ85_001042</name>
</gene>
<evidence type="ECO:0000313" key="4">
    <source>
        <dbReference type="Proteomes" id="UP001244341"/>
    </source>
</evidence>
<protein>
    <recommendedName>
        <fullName evidence="2">Thioredoxin domain-containing protein</fullName>
    </recommendedName>
</protein>
<feature type="domain" description="Thioredoxin" evidence="2">
    <location>
        <begin position="9"/>
        <end position="138"/>
    </location>
</feature>
<dbReference type="Gene3D" id="3.40.30.10">
    <property type="entry name" value="Glutaredoxin"/>
    <property type="match status" value="2"/>
</dbReference>
<dbReference type="EMBL" id="CP126222">
    <property type="protein sequence ID" value="WIA22619.1"/>
    <property type="molecule type" value="Genomic_DNA"/>
</dbReference>
<dbReference type="InterPro" id="IPR013766">
    <property type="entry name" value="Thioredoxin_domain"/>
</dbReference>
<dbReference type="PANTHER" id="PTHR45815">
    <property type="entry name" value="PROTEIN DISULFIDE-ISOMERASE A6"/>
    <property type="match status" value="1"/>
</dbReference>
<dbReference type="SUPFAM" id="SSF52833">
    <property type="entry name" value="Thioredoxin-like"/>
    <property type="match status" value="3"/>
</dbReference>
<evidence type="ECO:0000259" key="2">
    <source>
        <dbReference type="PROSITE" id="PS51352"/>
    </source>
</evidence>
<dbReference type="InterPro" id="IPR017937">
    <property type="entry name" value="Thioredoxin_CS"/>
</dbReference>
<dbReference type="Pfam" id="PF00085">
    <property type="entry name" value="Thioredoxin"/>
    <property type="match status" value="2"/>
</dbReference>
<reference evidence="3 4" key="1">
    <citation type="submission" date="2023-05" db="EMBL/GenBank/DDBJ databases">
        <title>A 100% complete, gapless, phased diploid assembly of the Scenedesmus obliquus UTEX 3031 genome.</title>
        <authorList>
            <person name="Biondi T.C."/>
            <person name="Hanschen E.R."/>
            <person name="Kwon T."/>
            <person name="Eng W."/>
            <person name="Kruse C.P.S."/>
            <person name="Koehler S.I."/>
            <person name="Kunde Y."/>
            <person name="Gleasner C.D."/>
            <person name="You Mak K.T."/>
            <person name="Polle J."/>
            <person name="Hovde B.T."/>
            <person name="Starkenburg S.R."/>
        </authorList>
    </citation>
    <scope>NUCLEOTIDE SEQUENCE [LARGE SCALE GENOMIC DNA]</scope>
    <source>
        <strain evidence="3 4">DOE0152z</strain>
    </source>
</reference>
<feature type="chain" id="PRO_5045544568" description="Thioredoxin domain-containing protein" evidence="1">
    <location>
        <begin position="24"/>
        <end position="896"/>
    </location>
</feature>
<dbReference type="Proteomes" id="UP001244341">
    <property type="component" value="Chromosome 15b"/>
</dbReference>
<evidence type="ECO:0000313" key="3">
    <source>
        <dbReference type="EMBL" id="WIA22619.1"/>
    </source>
</evidence>
<organism evidence="3 4">
    <name type="scientific">Tetradesmus obliquus</name>
    <name type="common">Green alga</name>
    <name type="synonym">Acutodesmus obliquus</name>
    <dbReference type="NCBI Taxonomy" id="3088"/>
    <lineage>
        <taxon>Eukaryota</taxon>
        <taxon>Viridiplantae</taxon>
        <taxon>Chlorophyta</taxon>
        <taxon>core chlorophytes</taxon>
        <taxon>Chlorophyceae</taxon>
        <taxon>CS clade</taxon>
        <taxon>Sphaeropleales</taxon>
        <taxon>Scenedesmaceae</taxon>
        <taxon>Tetradesmus</taxon>
    </lineage>
</organism>
<dbReference type="PRINTS" id="PR00421">
    <property type="entry name" value="THIOREDOXIN"/>
</dbReference>
<feature type="signal peptide" evidence="1">
    <location>
        <begin position="1"/>
        <end position="23"/>
    </location>
</feature>
<name>A0ABY8UMK1_TETOB</name>
<feature type="domain" description="Thioredoxin" evidence="2">
    <location>
        <begin position="158"/>
        <end position="300"/>
    </location>
</feature>
<accession>A0ABY8UMK1</accession>
<evidence type="ECO:0000256" key="1">
    <source>
        <dbReference type="SAM" id="SignalP"/>
    </source>
</evidence>
<dbReference type="InterPro" id="IPR036249">
    <property type="entry name" value="Thioredoxin-like_sf"/>
</dbReference>